<organism evidence="5 6">
    <name type="scientific">Methylocystis heyeri</name>
    <dbReference type="NCBI Taxonomy" id="391905"/>
    <lineage>
        <taxon>Bacteria</taxon>
        <taxon>Pseudomonadati</taxon>
        <taxon>Pseudomonadota</taxon>
        <taxon>Alphaproteobacteria</taxon>
        <taxon>Hyphomicrobiales</taxon>
        <taxon>Methylocystaceae</taxon>
        <taxon>Methylocystis</taxon>
    </lineage>
</organism>
<keyword evidence="6" id="KW-1185">Reference proteome</keyword>
<proteinExistence type="predicted"/>
<dbReference type="PANTHER" id="PTHR37482">
    <property type="entry name" value="OUTER MEMBRANE PROTEIN ASSEMBLY FACTOR BAME"/>
    <property type="match status" value="1"/>
</dbReference>
<dbReference type="GO" id="GO:0051205">
    <property type="term" value="P:protein insertion into membrane"/>
    <property type="evidence" value="ECO:0007669"/>
    <property type="project" value="TreeGrafter"/>
</dbReference>
<dbReference type="GO" id="GO:0043165">
    <property type="term" value="P:Gram-negative-bacterium-type cell outer membrane assembly"/>
    <property type="evidence" value="ECO:0007669"/>
    <property type="project" value="TreeGrafter"/>
</dbReference>
<dbReference type="EMBL" id="CP046052">
    <property type="protein sequence ID" value="QGM44485.1"/>
    <property type="molecule type" value="Genomic_DNA"/>
</dbReference>
<dbReference type="AlphaFoldDB" id="A0A6B8KBQ8"/>
<evidence type="ECO:0000313" key="6">
    <source>
        <dbReference type="Proteomes" id="UP000309061"/>
    </source>
</evidence>
<reference evidence="5 6" key="1">
    <citation type="submission" date="2019-11" db="EMBL/GenBank/DDBJ databases">
        <title>The genome sequence of Methylocystis heyeri.</title>
        <authorList>
            <person name="Oshkin I.Y."/>
            <person name="Miroshnikov K."/>
            <person name="Dedysh S.N."/>
        </authorList>
    </citation>
    <scope>NUCLEOTIDE SEQUENCE [LARGE SCALE GENOMIC DNA]</scope>
    <source>
        <strain evidence="5 6">H2</strain>
    </source>
</reference>
<keyword evidence="2" id="KW-0472">Membrane</keyword>
<evidence type="ECO:0000256" key="2">
    <source>
        <dbReference type="ARBA" id="ARBA00023136"/>
    </source>
</evidence>
<keyword evidence="3" id="KW-0998">Cell outer membrane</keyword>
<dbReference type="InterPro" id="IPR037873">
    <property type="entry name" value="BamE-like"/>
</dbReference>
<dbReference type="KEGG" id="mhey:H2LOC_001545"/>
<evidence type="ECO:0000256" key="3">
    <source>
        <dbReference type="ARBA" id="ARBA00023237"/>
    </source>
</evidence>
<dbReference type="GO" id="GO:0030674">
    <property type="term" value="F:protein-macromolecule adaptor activity"/>
    <property type="evidence" value="ECO:0007669"/>
    <property type="project" value="TreeGrafter"/>
</dbReference>
<dbReference type="PANTHER" id="PTHR37482:SF1">
    <property type="entry name" value="OUTER MEMBRANE PROTEIN ASSEMBLY FACTOR BAME"/>
    <property type="match status" value="1"/>
</dbReference>
<accession>A0A6B8KBQ8</accession>
<dbReference type="GO" id="GO:1990063">
    <property type="term" value="C:Bam protein complex"/>
    <property type="evidence" value="ECO:0007669"/>
    <property type="project" value="TreeGrafter"/>
</dbReference>
<dbReference type="PROSITE" id="PS51257">
    <property type="entry name" value="PROKAR_LIPOPROTEIN"/>
    <property type="match status" value="1"/>
</dbReference>
<dbReference type="InterPro" id="IPR026592">
    <property type="entry name" value="BamE"/>
</dbReference>
<protein>
    <submittedName>
        <fullName evidence="5">Outer membrane protein assembly factor BamE</fullName>
    </submittedName>
</protein>
<evidence type="ECO:0000256" key="1">
    <source>
        <dbReference type="ARBA" id="ARBA00022729"/>
    </source>
</evidence>
<dbReference type="OrthoDB" id="9808313at2"/>
<dbReference type="Gene3D" id="3.30.1450.10">
    <property type="match status" value="1"/>
</dbReference>
<dbReference type="InterPro" id="IPR007450">
    <property type="entry name" value="BamE_dom"/>
</dbReference>
<sequence length="163" mass="17502">MAAAALRGLCRHRTRKDLMSRLAAIGLAAASLGGCLGYDGVVNRGAVFDQRKLAQVKPGMQAPQVLSVLGTPSTTSTVGGDAWYYVSQRTERDLAFMQPKVTDQHVAAVYFDKDKKVQRIADYGLEDGKAIDFVTRTMPTPGAENNLITGLLKAVSSVNLSPF</sequence>
<name>A0A6B8KBQ8_9HYPH</name>
<dbReference type="Proteomes" id="UP000309061">
    <property type="component" value="Chromosome"/>
</dbReference>
<gene>
    <name evidence="5" type="primary">bamE</name>
    <name evidence="5" type="ORF">H2LOC_001545</name>
</gene>
<evidence type="ECO:0000259" key="4">
    <source>
        <dbReference type="Pfam" id="PF04355"/>
    </source>
</evidence>
<dbReference type="Pfam" id="PF04355">
    <property type="entry name" value="BamE"/>
    <property type="match status" value="1"/>
</dbReference>
<feature type="domain" description="Outer membrane protein assembly factor BamE" evidence="4">
    <location>
        <begin position="45"/>
        <end position="120"/>
    </location>
</feature>
<keyword evidence="1" id="KW-0732">Signal</keyword>
<evidence type="ECO:0000313" key="5">
    <source>
        <dbReference type="EMBL" id="QGM44485.1"/>
    </source>
</evidence>